<evidence type="ECO:0000313" key="1">
    <source>
        <dbReference type="EMBL" id="CAB4314758.1"/>
    </source>
</evidence>
<proteinExistence type="predicted"/>
<dbReference type="AlphaFoldDB" id="A0A6J5XUA1"/>
<reference evidence="3" key="1">
    <citation type="journal article" date="2020" name="Genome Biol.">
        <title>Gamete binning: chromosome-level and haplotype-resolved genome assembly enabled by high-throughput single-cell sequencing of gamete genomes.</title>
        <authorList>
            <person name="Campoy J.A."/>
            <person name="Sun H."/>
            <person name="Goel M."/>
            <person name="Jiao W.-B."/>
            <person name="Folz-Donahue K."/>
            <person name="Wang N."/>
            <person name="Rubio M."/>
            <person name="Liu C."/>
            <person name="Kukat C."/>
            <person name="Ruiz D."/>
            <person name="Huettel B."/>
            <person name="Schneeberger K."/>
        </authorList>
    </citation>
    <scope>NUCLEOTIDE SEQUENCE [LARGE SCALE GENOMIC DNA]</scope>
    <source>
        <strain evidence="3">cv. Rojo Pasion</strain>
    </source>
</reference>
<keyword evidence="3" id="KW-1185">Reference proteome</keyword>
<dbReference type="Proteomes" id="UP000507245">
    <property type="component" value="Unassembled WGS sequence"/>
</dbReference>
<dbReference type="EMBL" id="CAEKKB010000006">
    <property type="protein sequence ID" value="CAB4314766.1"/>
    <property type="molecule type" value="Genomic_DNA"/>
</dbReference>
<protein>
    <submittedName>
        <fullName evidence="1">Uncharacterized protein</fullName>
    </submittedName>
</protein>
<dbReference type="EMBL" id="CAEKKB010000006">
    <property type="protein sequence ID" value="CAB4314758.1"/>
    <property type="molecule type" value="Genomic_DNA"/>
</dbReference>
<accession>A0A6J5XUA1</accession>
<gene>
    <name evidence="1" type="ORF">ORAREDHAP_LOCUS39255</name>
    <name evidence="2" type="ORF">ORAREDHAP_LOCUS39265</name>
</gene>
<evidence type="ECO:0000313" key="2">
    <source>
        <dbReference type="EMBL" id="CAB4314766.1"/>
    </source>
</evidence>
<organism evidence="1 3">
    <name type="scientific">Prunus armeniaca</name>
    <name type="common">Apricot</name>
    <name type="synonym">Armeniaca vulgaris</name>
    <dbReference type="NCBI Taxonomy" id="36596"/>
    <lineage>
        <taxon>Eukaryota</taxon>
        <taxon>Viridiplantae</taxon>
        <taxon>Streptophyta</taxon>
        <taxon>Embryophyta</taxon>
        <taxon>Tracheophyta</taxon>
        <taxon>Spermatophyta</taxon>
        <taxon>Magnoliopsida</taxon>
        <taxon>eudicotyledons</taxon>
        <taxon>Gunneridae</taxon>
        <taxon>Pentapetalae</taxon>
        <taxon>rosids</taxon>
        <taxon>fabids</taxon>
        <taxon>Rosales</taxon>
        <taxon>Rosaceae</taxon>
        <taxon>Amygdaloideae</taxon>
        <taxon>Amygdaleae</taxon>
        <taxon>Prunus</taxon>
    </lineage>
</organism>
<evidence type="ECO:0000313" key="3">
    <source>
        <dbReference type="Proteomes" id="UP000507245"/>
    </source>
</evidence>
<dbReference type="OrthoDB" id="1926545at2759"/>
<dbReference type="Gene3D" id="3.90.79.10">
    <property type="entry name" value="Nucleoside Triphosphate Pyrophosphohydrolase"/>
    <property type="match status" value="1"/>
</dbReference>
<reference evidence="1" key="2">
    <citation type="submission" date="2020-05" db="EMBL/GenBank/DDBJ databases">
        <authorList>
            <person name="Campoy J."/>
            <person name="Schneeberger K."/>
            <person name="Spophaly S."/>
        </authorList>
    </citation>
    <scope>NUCLEOTIDE SEQUENCE [LARGE SCALE GENOMIC DNA]</scope>
    <source>
        <strain evidence="1">PruArmRojPasFocal</strain>
    </source>
</reference>
<sequence>MFSGSLWCLGHNHKCFEPSGDLWDMKMKCLCMFQLNYRIDIELAYHVYSVTSGFFSRFLMRFTKDESEINLANGAADPEFAEWKCASPEEVIEQAVDYKRPTYEEVIRTFQSYFDGSALSTKCKSTKWFFAWGLCYPIKLGVLFGSGKKGAKLGLFVGRLGKKNLIIEPAQSW</sequence>
<name>A0A6J5XUA1_PRUAR</name>